<accession>A0A367RZZ4</accession>
<keyword evidence="3" id="KW-1185">Reference proteome</keyword>
<feature type="domain" description="AAA+ ATPase" evidence="1">
    <location>
        <begin position="38"/>
        <end position="206"/>
    </location>
</feature>
<name>A0A367RZZ4_9NOSO</name>
<dbReference type="Pfam" id="PF07728">
    <property type="entry name" value="AAA_5"/>
    <property type="match status" value="1"/>
</dbReference>
<dbReference type="InterPro" id="IPR050764">
    <property type="entry name" value="CbbQ/NirQ/NorQ/GpvN"/>
</dbReference>
<dbReference type="AlphaFoldDB" id="A0A367RZZ4"/>
<evidence type="ECO:0000313" key="3">
    <source>
        <dbReference type="Proteomes" id="UP000252107"/>
    </source>
</evidence>
<organism evidence="2 3">
    <name type="scientific">Nostoc minutum NIES-26</name>
    <dbReference type="NCBI Taxonomy" id="1844469"/>
    <lineage>
        <taxon>Bacteria</taxon>
        <taxon>Bacillati</taxon>
        <taxon>Cyanobacteriota</taxon>
        <taxon>Cyanophyceae</taxon>
        <taxon>Nostocales</taxon>
        <taxon>Nostocaceae</taxon>
        <taxon>Nostoc</taxon>
    </lineage>
</organism>
<dbReference type="InterPro" id="IPR011704">
    <property type="entry name" value="ATPase_dyneun-rel_AAA"/>
</dbReference>
<proteinExistence type="predicted"/>
<dbReference type="InterPro" id="IPR027417">
    <property type="entry name" value="P-loop_NTPase"/>
</dbReference>
<sequence length="306" mass="35019">MGKVQPQPGEQDPQTGQILYPYLPSEKLVEAVNLAIALERPLLLKGEPGCGKTKLARAVAYELGLPYEAWYIKSTSRARDGLYTYDAVGRLRDAQLAASKIDAEAAVQAKNADAYVEWGPLGRAFRNEQLTVVLIDEIDKADIDFPNDLLLELDEQRFEVIEVKQNSPLKKIQAKVTPIVFITSNDEKDLPDAFLRRCLFHYVKFPERQELIEIVKTRFSISPLELVDAIIDRFLELREEMRRDKGEAGKKVSTSELMDWVRILSHHQNDEILSKLKTELLYPGVLLKSWDDYRRYGEQMRSQPEA</sequence>
<dbReference type="GO" id="GO:0016887">
    <property type="term" value="F:ATP hydrolysis activity"/>
    <property type="evidence" value="ECO:0007669"/>
    <property type="project" value="InterPro"/>
</dbReference>
<dbReference type="GO" id="GO:0005524">
    <property type="term" value="F:ATP binding"/>
    <property type="evidence" value="ECO:0007669"/>
    <property type="project" value="InterPro"/>
</dbReference>
<dbReference type="InterPro" id="IPR003593">
    <property type="entry name" value="AAA+_ATPase"/>
</dbReference>
<dbReference type="SUPFAM" id="SSF52540">
    <property type="entry name" value="P-loop containing nucleoside triphosphate hydrolases"/>
    <property type="match status" value="1"/>
</dbReference>
<dbReference type="SMART" id="SM00382">
    <property type="entry name" value="AAA"/>
    <property type="match status" value="1"/>
</dbReference>
<dbReference type="Gene3D" id="3.40.50.300">
    <property type="entry name" value="P-loop containing nucleotide triphosphate hydrolases"/>
    <property type="match status" value="1"/>
</dbReference>
<gene>
    <name evidence="2" type="ORF">A6770_08110</name>
</gene>
<dbReference type="PANTHER" id="PTHR42759">
    <property type="entry name" value="MOXR FAMILY PROTEIN"/>
    <property type="match status" value="1"/>
</dbReference>
<comment type="caution">
    <text evidence="2">The sequence shown here is derived from an EMBL/GenBank/DDBJ whole genome shotgun (WGS) entry which is preliminary data.</text>
</comment>
<reference evidence="2" key="1">
    <citation type="submission" date="2016-04" db="EMBL/GenBank/DDBJ databases">
        <authorList>
            <person name="Tabuchi Yagui T.R."/>
        </authorList>
    </citation>
    <scope>NUCLEOTIDE SEQUENCE [LARGE SCALE GENOMIC DNA]</scope>
    <source>
        <strain evidence="2">NIES-26</strain>
    </source>
</reference>
<protein>
    <submittedName>
        <fullName evidence="2">ATPase</fullName>
    </submittedName>
</protein>
<dbReference type="EMBL" id="LXQD01000012">
    <property type="protein sequence ID" value="RCJ42167.1"/>
    <property type="molecule type" value="Genomic_DNA"/>
</dbReference>
<dbReference type="PANTHER" id="PTHR42759:SF1">
    <property type="entry name" value="MAGNESIUM-CHELATASE SUBUNIT CHLD"/>
    <property type="match status" value="1"/>
</dbReference>
<evidence type="ECO:0000313" key="2">
    <source>
        <dbReference type="EMBL" id="RCJ42167.1"/>
    </source>
</evidence>
<dbReference type="CDD" id="cd00009">
    <property type="entry name" value="AAA"/>
    <property type="match status" value="1"/>
</dbReference>
<evidence type="ECO:0000259" key="1">
    <source>
        <dbReference type="SMART" id="SM00382"/>
    </source>
</evidence>
<dbReference type="Proteomes" id="UP000252107">
    <property type="component" value="Unassembled WGS sequence"/>
</dbReference>